<dbReference type="InterPro" id="IPR029065">
    <property type="entry name" value="Enolase_C-like"/>
</dbReference>
<dbReference type="SUPFAM" id="SSF51604">
    <property type="entry name" value="Enolase C-terminal domain-like"/>
    <property type="match status" value="1"/>
</dbReference>
<gene>
    <name evidence="3" type="ORF">FHS90_002737</name>
</gene>
<dbReference type="PANTHER" id="PTHR48073">
    <property type="entry name" value="O-SUCCINYLBENZOATE SYNTHASE-RELATED"/>
    <property type="match status" value="1"/>
</dbReference>
<accession>A0A839GEH6</accession>
<dbReference type="RefSeq" id="WP_182513368.1">
    <property type="nucleotide sequence ID" value="NZ_JACJIQ010000010.1"/>
</dbReference>
<dbReference type="Gene3D" id="3.30.390.10">
    <property type="entry name" value="Enolase-like, N-terminal domain"/>
    <property type="match status" value="1"/>
</dbReference>
<sequence>MPIVVTPFFRKLLFKFDARTSRGAMREHHAHYIRIHHTDNPQVQGWGECSPLPGLSLDYRPDFYQVLQELCREYNSLELKRGQEEEGEYFWLKLQDFPSILFAWETAWVDFLRGGNKVLYKSSFTRGESGIKMNGLVWMGEAAFMREQIEKKLEQGFTCLKLKIGGLDFVQEIKILREIRKVAGADQLELRLDANGAFTVQEAEEKLRELALFDIHSIEQPIRQGQLEAMQLLCGVSPIPIALDEELIGVQGTEQKWKLLDFIRPAYVILKPTLTGGLSSSRSWIQVAESLGIAWWLTSALESNIGLNAIAQFAAEFHNPLPQGLGTGQLYHNNLASPLQVRGEELWYNPEQSWELPT</sequence>
<keyword evidence="4" id="KW-1185">Reference proteome</keyword>
<feature type="domain" description="Mandelate racemase/muconate lactonizing enzyme C-terminal" evidence="2">
    <location>
        <begin position="142"/>
        <end position="240"/>
    </location>
</feature>
<dbReference type="SMART" id="SM00922">
    <property type="entry name" value="MR_MLE"/>
    <property type="match status" value="1"/>
</dbReference>
<dbReference type="AlphaFoldDB" id="A0A839GEH6"/>
<dbReference type="EMBL" id="JACJIQ010000010">
    <property type="protein sequence ID" value="MBA9078014.1"/>
    <property type="molecule type" value="Genomic_DNA"/>
</dbReference>
<dbReference type="SFLD" id="SFLDF00009">
    <property type="entry name" value="o-succinylbenzoate_synthase"/>
    <property type="match status" value="1"/>
</dbReference>
<dbReference type="SUPFAM" id="SSF54826">
    <property type="entry name" value="Enolase N-terminal domain-like"/>
    <property type="match status" value="1"/>
</dbReference>
<comment type="caution">
    <text evidence="3">The sequence shown here is derived from an EMBL/GenBank/DDBJ whole genome shotgun (WGS) entry which is preliminary data.</text>
</comment>
<dbReference type="PROSITE" id="PS00909">
    <property type="entry name" value="MR_MLE_2"/>
    <property type="match status" value="1"/>
</dbReference>
<dbReference type="GO" id="GO:0046872">
    <property type="term" value="F:metal ion binding"/>
    <property type="evidence" value="ECO:0007669"/>
    <property type="project" value="UniProtKB-KW"/>
</dbReference>
<evidence type="ECO:0000259" key="2">
    <source>
        <dbReference type="SMART" id="SM00922"/>
    </source>
</evidence>
<evidence type="ECO:0000313" key="3">
    <source>
        <dbReference type="EMBL" id="MBA9078014.1"/>
    </source>
</evidence>
<dbReference type="Pfam" id="PF13378">
    <property type="entry name" value="MR_MLE_C"/>
    <property type="match status" value="1"/>
</dbReference>
<evidence type="ECO:0000313" key="4">
    <source>
        <dbReference type="Proteomes" id="UP000563094"/>
    </source>
</evidence>
<reference evidence="3 4" key="1">
    <citation type="submission" date="2020-08" db="EMBL/GenBank/DDBJ databases">
        <title>Genomic Encyclopedia of Type Strains, Phase IV (KMG-IV): sequencing the most valuable type-strain genomes for metagenomic binning, comparative biology and taxonomic classification.</title>
        <authorList>
            <person name="Goeker M."/>
        </authorList>
    </citation>
    <scope>NUCLEOTIDE SEQUENCE [LARGE SCALE GENOMIC DNA]</scope>
    <source>
        <strain evidence="3 4">DSM 29854</strain>
    </source>
</reference>
<proteinExistence type="predicted"/>
<dbReference type="InterPro" id="IPR036849">
    <property type="entry name" value="Enolase-like_C_sf"/>
</dbReference>
<dbReference type="SFLD" id="SFLDG00180">
    <property type="entry name" value="muconate_cycloisomerase"/>
    <property type="match status" value="1"/>
</dbReference>
<dbReference type="InterPro" id="IPR013342">
    <property type="entry name" value="Mandelate_racemase_C"/>
</dbReference>
<dbReference type="Gene3D" id="3.20.20.120">
    <property type="entry name" value="Enolase-like C-terminal domain"/>
    <property type="match status" value="1"/>
</dbReference>
<dbReference type="InterPro" id="IPR029017">
    <property type="entry name" value="Enolase-like_N"/>
</dbReference>
<name>A0A839GEH6_9BACT</name>
<dbReference type="GO" id="GO:0016854">
    <property type="term" value="F:racemase and epimerase activity"/>
    <property type="evidence" value="ECO:0007669"/>
    <property type="project" value="UniProtKB-ARBA"/>
</dbReference>
<dbReference type="GO" id="GO:0009063">
    <property type="term" value="P:amino acid catabolic process"/>
    <property type="evidence" value="ECO:0007669"/>
    <property type="project" value="InterPro"/>
</dbReference>
<protein>
    <submittedName>
        <fullName evidence="3">O-succinylbenzoate synthase</fullName>
    </submittedName>
</protein>
<dbReference type="Proteomes" id="UP000563094">
    <property type="component" value="Unassembled WGS sequence"/>
</dbReference>
<dbReference type="PANTHER" id="PTHR48073:SF2">
    <property type="entry name" value="O-SUCCINYLBENZOATE SYNTHASE"/>
    <property type="match status" value="1"/>
</dbReference>
<organism evidence="3 4">
    <name type="scientific">Rufibacter quisquiliarum</name>
    <dbReference type="NCBI Taxonomy" id="1549639"/>
    <lineage>
        <taxon>Bacteria</taxon>
        <taxon>Pseudomonadati</taxon>
        <taxon>Bacteroidota</taxon>
        <taxon>Cytophagia</taxon>
        <taxon>Cytophagales</taxon>
        <taxon>Hymenobacteraceae</taxon>
        <taxon>Rufibacter</taxon>
    </lineage>
</organism>
<dbReference type="CDD" id="cd03320">
    <property type="entry name" value="OSBS"/>
    <property type="match status" value="1"/>
</dbReference>
<dbReference type="SFLD" id="SFLDS00001">
    <property type="entry name" value="Enolase"/>
    <property type="match status" value="1"/>
</dbReference>
<evidence type="ECO:0000256" key="1">
    <source>
        <dbReference type="ARBA" id="ARBA00022723"/>
    </source>
</evidence>
<keyword evidence="1" id="KW-0479">Metal-binding</keyword>
<dbReference type="InterPro" id="IPR018110">
    <property type="entry name" value="Mandel_Rmase/mucon_lact_enz_CS"/>
</dbReference>